<proteinExistence type="predicted"/>
<dbReference type="EMBL" id="LLXI01007712">
    <property type="protein sequence ID" value="PKY62675.1"/>
    <property type="molecule type" value="Genomic_DNA"/>
</dbReference>
<dbReference type="Proteomes" id="UP000234323">
    <property type="component" value="Unassembled WGS sequence"/>
</dbReference>
<comment type="caution">
    <text evidence="1">The sequence shown here is derived from an EMBL/GenBank/DDBJ whole genome shotgun (WGS) entry which is preliminary data.</text>
</comment>
<evidence type="ECO:0000313" key="1">
    <source>
        <dbReference type="EMBL" id="PKY62675.1"/>
    </source>
</evidence>
<accession>A0A2I1HUW8</accession>
<organism evidence="1 2">
    <name type="scientific">Rhizophagus irregularis</name>
    <dbReference type="NCBI Taxonomy" id="588596"/>
    <lineage>
        <taxon>Eukaryota</taxon>
        <taxon>Fungi</taxon>
        <taxon>Fungi incertae sedis</taxon>
        <taxon>Mucoromycota</taxon>
        <taxon>Glomeromycotina</taxon>
        <taxon>Glomeromycetes</taxon>
        <taxon>Glomerales</taxon>
        <taxon>Glomeraceae</taxon>
        <taxon>Rhizophagus</taxon>
    </lineage>
</organism>
<name>A0A2I1HUW8_9GLOM</name>
<evidence type="ECO:0000313" key="2">
    <source>
        <dbReference type="Proteomes" id="UP000234323"/>
    </source>
</evidence>
<dbReference type="AlphaFoldDB" id="A0A2I1HUW8"/>
<keyword evidence="2" id="KW-1185">Reference proteome</keyword>
<protein>
    <submittedName>
        <fullName evidence="1">Uncharacterized protein</fullName>
    </submittedName>
</protein>
<gene>
    <name evidence="1" type="ORF">RhiirA4_489591</name>
</gene>
<sequence>MSEIRQHCTSKHCFLQVSLSNTVAYPTRNTKVFVLQISLSITSAWMALDNNGLILESFFHLTFLSQLSQIVFL</sequence>
<reference evidence="1 2" key="1">
    <citation type="submission" date="2015-10" db="EMBL/GenBank/DDBJ databases">
        <title>Genome analyses suggest a sexual origin of heterokaryosis in a supposedly ancient asexual fungus.</title>
        <authorList>
            <person name="Ropars J."/>
            <person name="Sedzielewska K."/>
            <person name="Noel J."/>
            <person name="Charron P."/>
            <person name="Farinelli L."/>
            <person name="Marton T."/>
            <person name="Kruger M."/>
            <person name="Pelin A."/>
            <person name="Brachmann A."/>
            <person name="Corradi N."/>
        </authorList>
    </citation>
    <scope>NUCLEOTIDE SEQUENCE [LARGE SCALE GENOMIC DNA]</scope>
    <source>
        <strain evidence="1 2">A4</strain>
    </source>
</reference>